<evidence type="ECO:0000313" key="2">
    <source>
        <dbReference type="EMBL" id="QGG95261.1"/>
    </source>
</evidence>
<proteinExistence type="predicted"/>
<dbReference type="RefSeq" id="WP_153759369.1">
    <property type="nucleotide sequence ID" value="NZ_CP045851.1"/>
</dbReference>
<sequence length="129" mass="12979">MRRLLLLPLILALPLAACGDDADGDGAGSGSGSSPAVTVPDRPAEVRGILDGGEGTFALSDADDAYFEGMALLPARGDAPPVVVDDAGVELGTGDLAEGMPVEVWTEGPCAESYPVQCPVQALRVDTAG</sequence>
<keyword evidence="3" id="KW-1185">Reference proteome</keyword>
<accession>A0A5Q2RL14</accession>
<dbReference type="KEGG" id="atq:GH723_09235"/>
<dbReference type="Proteomes" id="UP000334019">
    <property type="component" value="Chromosome"/>
</dbReference>
<organism evidence="2 3">
    <name type="scientific">Actinomarinicola tropica</name>
    <dbReference type="NCBI Taxonomy" id="2789776"/>
    <lineage>
        <taxon>Bacteria</taxon>
        <taxon>Bacillati</taxon>
        <taxon>Actinomycetota</taxon>
        <taxon>Acidimicrobiia</taxon>
        <taxon>Acidimicrobiales</taxon>
        <taxon>Iamiaceae</taxon>
        <taxon>Actinomarinicola</taxon>
    </lineage>
</organism>
<gene>
    <name evidence="2" type="ORF">GH723_09235</name>
</gene>
<evidence type="ECO:0000256" key="1">
    <source>
        <dbReference type="SAM" id="SignalP"/>
    </source>
</evidence>
<evidence type="ECO:0000313" key="3">
    <source>
        <dbReference type="Proteomes" id="UP000334019"/>
    </source>
</evidence>
<evidence type="ECO:0008006" key="4">
    <source>
        <dbReference type="Google" id="ProtNLM"/>
    </source>
</evidence>
<feature type="chain" id="PRO_5038733460" description="DUF5666 domain-containing protein" evidence="1">
    <location>
        <begin position="20"/>
        <end position="129"/>
    </location>
</feature>
<keyword evidence="1" id="KW-0732">Signal</keyword>
<reference evidence="2 3" key="1">
    <citation type="submission" date="2019-11" db="EMBL/GenBank/DDBJ databases">
        <authorList>
            <person name="He Y."/>
        </authorList>
    </citation>
    <scope>NUCLEOTIDE SEQUENCE [LARGE SCALE GENOMIC DNA]</scope>
    <source>
        <strain evidence="2 3">SCSIO 58843</strain>
    </source>
</reference>
<dbReference type="AlphaFoldDB" id="A0A5Q2RL14"/>
<dbReference type="EMBL" id="CP045851">
    <property type="protein sequence ID" value="QGG95261.1"/>
    <property type="molecule type" value="Genomic_DNA"/>
</dbReference>
<name>A0A5Q2RL14_9ACTN</name>
<protein>
    <recommendedName>
        <fullName evidence="4">DUF5666 domain-containing protein</fullName>
    </recommendedName>
</protein>
<feature type="signal peptide" evidence="1">
    <location>
        <begin position="1"/>
        <end position="19"/>
    </location>
</feature>